<keyword evidence="2" id="KW-1185">Reference proteome</keyword>
<name>A0A949TUZ0_9CLOT</name>
<reference evidence="1" key="1">
    <citation type="submission" date="2020-12" db="EMBL/GenBank/DDBJ databases">
        <title>Clostridium thailandense sp. nov., a novel acetogenic bacterium isolated from peat land soil in Thailand.</title>
        <authorList>
            <person name="Chaikitkaew S."/>
            <person name="Birkeland N.K."/>
        </authorList>
    </citation>
    <scope>NUCLEOTIDE SEQUENCE</scope>
    <source>
        <strain evidence="1">PL3</strain>
    </source>
</reference>
<evidence type="ECO:0000313" key="2">
    <source>
        <dbReference type="Proteomes" id="UP000694308"/>
    </source>
</evidence>
<dbReference type="AlphaFoldDB" id="A0A949TUZ0"/>
<sequence>MAILHIETLMFNPIFTSKIIQCFMTGYEKELDFKMIFYILPVVMYKDARERLNSARSDSTIYSIFAKEINFKEYGTKLNSKLCLKHVKYVFEDYIKITKQSIIILANQEKISISNIISLQEKLPYNKTPNLIRDYFKAAFYLGKMLKGMQIEEFEDLIGLKLDK</sequence>
<protein>
    <submittedName>
        <fullName evidence="1">Uncharacterized protein</fullName>
    </submittedName>
</protein>
<proteinExistence type="predicted"/>
<dbReference type="InterPro" id="IPR045390">
    <property type="entry name" value="ABC-3C_MC3"/>
</dbReference>
<evidence type="ECO:0000313" key="1">
    <source>
        <dbReference type="EMBL" id="MBV7271483.1"/>
    </source>
</evidence>
<dbReference type="Pfam" id="PF20131">
    <property type="entry name" value="MC3"/>
    <property type="match status" value="1"/>
</dbReference>
<comment type="caution">
    <text evidence="1">The sequence shown here is derived from an EMBL/GenBank/DDBJ whole genome shotgun (WGS) entry which is preliminary data.</text>
</comment>
<dbReference type="RefSeq" id="WP_218318519.1">
    <property type="nucleotide sequence ID" value="NZ_JAEEGC010000004.1"/>
</dbReference>
<organism evidence="1 2">
    <name type="scientific">Clostridium thailandense</name>
    <dbReference type="NCBI Taxonomy" id="2794346"/>
    <lineage>
        <taxon>Bacteria</taxon>
        <taxon>Bacillati</taxon>
        <taxon>Bacillota</taxon>
        <taxon>Clostridia</taxon>
        <taxon>Eubacteriales</taxon>
        <taxon>Clostridiaceae</taxon>
        <taxon>Clostridium</taxon>
    </lineage>
</organism>
<gene>
    <name evidence="1" type="ORF">I6U48_00925</name>
</gene>
<accession>A0A949TUZ0</accession>
<dbReference type="Proteomes" id="UP000694308">
    <property type="component" value="Unassembled WGS sequence"/>
</dbReference>
<dbReference type="EMBL" id="JAEEGC010000004">
    <property type="protein sequence ID" value="MBV7271483.1"/>
    <property type="molecule type" value="Genomic_DNA"/>
</dbReference>